<dbReference type="SMART" id="SM00382">
    <property type="entry name" value="AAA"/>
    <property type="match status" value="1"/>
</dbReference>
<dbReference type="Gene3D" id="3.30.300.160">
    <property type="entry name" value="Type II secretion system, protein E, N-terminal domain"/>
    <property type="match status" value="1"/>
</dbReference>
<evidence type="ECO:0000313" key="7">
    <source>
        <dbReference type="Proteomes" id="UP000316213"/>
    </source>
</evidence>
<dbReference type="CDD" id="cd01129">
    <property type="entry name" value="PulE-GspE-like"/>
    <property type="match status" value="1"/>
</dbReference>
<dbReference type="EMBL" id="SJPM01000003">
    <property type="protein sequence ID" value="TWT98699.1"/>
    <property type="molecule type" value="Genomic_DNA"/>
</dbReference>
<evidence type="ECO:0000256" key="4">
    <source>
        <dbReference type="SAM" id="MobiDB-lite"/>
    </source>
</evidence>
<accession>A0A5C6AGG1</accession>
<dbReference type="PANTHER" id="PTHR30258">
    <property type="entry name" value="TYPE II SECRETION SYSTEM PROTEIN GSPE-RELATED"/>
    <property type="match status" value="1"/>
</dbReference>
<reference evidence="6 7" key="1">
    <citation type="submission" date="2019-02" db="EMBL/GenBank/DDBJ databases">
        <title>Deep-cultivation of Planctomycetes and their phenomic and genomic characterization uncovers novel biology.</title>
        <authorList>
            <person name="Wiegand S."/>
            <person name="Jogler M."/>
            <person name="Boedeker C."/>
            <person name="Pinto D."/>
            <person name="Vollmers J."/>
            <person name="Rivas-Marin E."/>
            <person name="Kohn T."/>
            <person name="Peeters S.H."/>
            <person name="Heuer A."/>
            <person name="Rast P."/>
            <person name="Oberbeckmann S."/>
            <person name="Bunk B."/>
            <person name="Jeske O."/>
            <person name="Meyerdierks A."/>
            <person name="Storesund J.E."/>
            <person name="Kallscheuer N."/>
            <person name="Luecker S."/>
            <person name="Lage O.M."/>
            <person name="Pohl T."/>
            <person name="Merkel B.J."/>
            <person name="Hornburger P."/>
            <person name="Mueller R.-W."/>
            <person name="Bruemmer F."/>
            <person name="Labrenz M."/>
            <person name="Spormann A.M."/>
            <person name="Op Den Camp H."/>
            <person name="Overmann J."/>
            <person name="Amann R."/>
            <person name="Jetten M.S.M."/>
            <person name="Mascher T."/>
            <person name="Medema M.H."/>
            <person name="Devos D.P."/>
            <person name="Kaster A.-K."/>
            <person name="Ovreas L."/>
            <person name="Rohde M."/>
            <person name="Galperin M.Y."/>
            <person name="Jogler C."/>
        </authorList>
    </citation>
    <scope>NUCLEOTIDE SEQUENCE [LARGE SCALE GENOMIC DNA]</scope>
    <source>
        <strain evidence="6 7">Pla100</strain>
    </source>
</reference>
<dbReference type="Pfam" id="PF00437">
    <property type="entry name" value="T2SSE"/>
    <property type="match status" value="1"/>
</dbReference>
<comment type="similarity">
    <text evidence="1">Belongs to the GSP E family.</text>
</comment>
<name>A0A5C6AGG1_9BACT</name>
<dbReference type="GO" id="GO:0016887">
    <property type="term" value="F:ATP hydrolysis activity"/>
    <property type="evidence" value="ECO:0007669"/>
    <property type="project" value="TreeGrafter"/>
</dbReference>
<dbReference type="GO" id="GO:0005524">
    <property type="term" value="F:ATP binding"/>
    <property type="evidence" value="ECO:0007669"/>
    <property type="project" value="UniProtKB-KW"/>
</dbReference>
<dbReference type="Pfam" id="PF05157">
    <property type="entry name" value="MshEN"/>
    <property type="match status" value="1"/>
</dbReference>
<comment type="caution">
    <text evidence="6">The sequence shown here is derived from an EMBL/GenBank/DDBJ whole genome shotgun (WGS) entry which is preliminary data.</text>
</comment>
<dbReference type="InterPro" id="IPR027417">
    <property type="entry name" value="P-loop_NTPase"/>
</dbReference>
<dbReference type="PANTHER" id="PTHR30258:SF2">
    <property type="entry name" value="COMG OPERON PROTEIN 1"/>
    <property type="match status" value="1"/>
</dbReference>
<evidence type="ECO:0000256" key="1">
    <source>
        <dbReference type="ARBA" id="ARBA00006611"/>
    </source>
</evidence>
<feature type="region of interest" description="Disordered" evidence="4">
    <location>
        <begin position="1"/>
        <end position="48"/>
    </location>
</feature>
<dbReference type="InterPro" id="IPR003593">
    <property type="entry name" value="AAA+_ATPase"/>
</dbReference>
<gene>
    <name evidence="6" type="primary">epsE_1</name>
    <name evidence="6" type="ORF">Pla100_18640</name>
</gene>
<evidence type="ECO:0000259" key="5">
    <source>
        <dbReference type="PROSITE" id="PS00662"/>
    </source>
</evidence>
<dbReference type="GO" id="GO:0005886">
    <property type="term" value="C:plasma membrane"/>
    <property type="evidence" value="ECO:0007669"/>
    <property type="project" value="TreeGrafter"/>
</dbReference>
<dbReference type="SUPFAM" id="SSF160246">
    <property type="entry name" value="EspE N-terminal domain-like"/>
    <property type="match status" value="1"/>
</dbReference>
<feature type="domain" description="Bacterial type II secretion system protein E" evidence="5">
    <location>
        <begin position="452"/>
        <end position="466"/>
    </location>
</feature>
<dbReference type="Proteomes" id="UP000316213">
    <property type="component" value="Unassembled WGS sequence"/>
</dbReference>
<dbReference type="Gene3D" id="3.40.50.300">
    <property type="entry name" value="P-loop containing nucleotide triphosphate hydrolases"/>
    <property type="match status" value="1"/>
</dbReference>
<evidence type="ECO:0000313" key="6">
    <source>
        <dbReference type="EMBL" id="TWT98699.1"/>
    </source>
</evidence>
<dbReference type="OrthoDB" id="244550at2"/>
<dbReference type="AlphaFoldDB" id="A0A5C6AGG1"/>
<dbReference type="FunFam" id="3.40.50.300:FF:000398">
    <property type="entry name" value="Type IV pilus assembly ATPase PilB"/>
    <property type="match status" value="1"/>
</dbReference>
<dbReference type="FunFam" id="3.30.450.90:FF:000001">
    <property type="entry name" value="Type II secretion system ATPase GspE"/>
    <property type="match status" value="1"/>
</dbReference>
<protein>
    <submittedName>
        <fullName evidence="6">Type II secretion system protein E</fullName>
    </submittedName>
</protein>
<keyword evidence="7" id="KW-1185">Reference proteome</keyword>
<dbReference type="InterPro" id="IPR037257">
    <property type="entry name" value="T2SS_E_N_sf"/>
</dbReference>
<keyword evidence="3" id="KW-0067">ATP-binding</keyword>
<sequence length="629" mass="68273">MSLLKIPTNRRMETKPRSAGPAIAKPSPLLIVPPAETSASRPSGGMFSARRGGGAPLGERLIAAGLLTAEQLENALDHQRLAFRKNSQGSDPAEPDSPRRLKPLGEVVTELGLVDETDLIPLLGEQLGVPGVRLREGLIDPQAISLIPRSEAERWRVLPLMKVRDELTIAMADPRDLATIDAISHLTGLRIRPVLTLASAIERLLPRCYEDDFSVDSVTADLDVDELEVESDAQTLDLDSGGAHQLADGSPVINLVNYAIIQAVRQGASDIHIEPGPKFTFIRFRIDGSLREAMRPKKDLHAALVSRIKVMAKLDIAEHRQPQDGRLHVRIARRDVDLRISTLPTVLGEKVVMRVLDRGNITFDMGKLGLPPDSLQIMKQMLARPHGLVLVTGPTGSGKTTTLYSAIELIKGIERNVVTVEDPVEYQLELINQVQVNTEAGMSFAGALRSILRQDPDVIMVGEIRDRETAETAIQAALTGHLVLSTLHTNDAASAITRLVDMGVEPFKIAAALVGVVAQRLVRNVCPNCSEAHYPPSAVLQSLQYESATGDRFVRGRGCSQCFDGYRGRSGIYELMPCDAMLREQITDSVTLSSLRQARSGPSLLSEGMRLAANGITSIEEVARVADCG</sequence>
<evidence type="ECO:0000256" key="3">
    <source>
        <dbReference type="ARBA" id="ARBA00022840"/>
    </source>
</evidence>
<keyword evidence="2" id="KW-0547">Nucleotide-binding</keyword>
<dbReference type="InterPro" id="IPR001482">
    <property type="entry name" value="T2SS/T4SS_dom"/>
</dbReference>
<proteinExistence type="inferred from homology"/>
<organism evidence="6 7">
    <name type="scientific">Neorhodopirellula pilleata</name>
    <dbReference type="NCBI Taxonomy" id="2714738"/>
    <lineage>
        <taxon>Bacteria</taxon>
        <taxon>Pseudomonadati</taxon>
        <taxon>Planctomycetota</taxon>
        <taxon>Planctomycetia</taxon>
        <taxon>Pirellulales</taxon>
        <taxon>Pirellulaceae</taxon>
        <taxon>Neorhodopirellula</taxon>
    </lineage>
</organism>
<dbReference type="Gene3D" id="3.30.450.90">
    <property type="match status" value="1"/>
</dbReference>
<dbReference type="InterPro" id="IPR007831">
    <property type="entry name" value="T2SS_GspE_N"/>
</dbReference>
<dbReference type="SUPFAM" id="SSF52540">
    <property type="entry name" value="P-loop containing nucleoside triphosphate hydrolases"/>
    <property type="match status" value="1"/>
</dbReference>
<evidence type="ECO:0000256" key="2">
    <source>
        <dbReference type="ARBA" id="ARBA00022741"/>
    </source>
</evidence>
<dbReference type="PROSITE" id="PS00662">
    <property type="entry name" value="T2SP_E"/>
    <property type="match status" value="1"/>
</dbReference>
<dbReference type="RefSeq" id="WP_146577402.1">
    <property type="nucleotide sequence ID" value="NZ_SJPM01000003.1"/>
</dbReference>